<evidence type="ECO:0000313" key="5">
    <source>
        <dbReference type="Proteomes" id="UP000276178"/>
    </source>
</evidence>
<dbReference type="RefSeq" id="WP_005827561.1">
    <property type="nucleotide sequence ID" value="NZ_BJOD01000013.1"/>
</dbReference>
<sequence length="207" mass="23443">MEEQRNLLPATVLTRTIQRPNTTIYYPQLAGLANQQAEKDINRAILQTVQGLIHEQQRVQVPGNTQMQGSYEIKTNERGIFSVTMSNYAYTPQMAHGMTFLGSVTANIHTGKLYTLRELFKPGSDYVNVLSANIKRQIEARQIPTLNGFTTIKPDQDFYVADKSLVIYFQLYEITPYYVGFPMFPISIYELEPIIDENGPLGILAAD</sequence>
<proteinExistence type="predicted"/>
<evidence type="ECO:0000259" key="2">
    <source>
        <dbReference type="Pfam" id="PF13739"/>
    </source>
</evidence>
<dbReference type="Pfam" id="PF11738">
    <property type="entry name" value="DUF3298"/>
    <property type="match status" value="1"/>
</dbReference>
<dbReference type="GeneID" id="82809556"/>
<keyword evidence="6" id="KW-1185">Reference proteome</keyword>
<dbReference type="InterPro" id="IPR025303">
    <property type="entry name" value="PdaC"/>
</dbReference>
<dbReference type="OrthoDB" id="5637at2"/>
<dbReference type="InterPro" id="IPR037126">
    <property type="entry name" value="PdaC/RsiV-like_sf"/>
</dbReference>
<organism evidence="4 5">
    <name type="scientific">Brevibacillus agri</name>
    <dbReference type="NCBI Taxonomy" id="51101"/>
    <lineage>
        <taxon>Bacteria</taxon>
        <taxon>Bacillati</taxon>
        <taxon>Bacillota</taxon>
        <taxon>Bacilli</taxon>
        <taxon>Bacillales</taxon>
        <taxon>Paenibacillaceae</taxon>
        <taxon>Brevibacillus</taxon>
    </lineage>
</organism>
<dbReference type="Gene3D" id="3.30.565.40">
    <property type="entry name" value="Fervidobacterium nodosum Rt17-B1 like"/>
    <property type="match status" value="1"/>
</dbReference>
<dbReference type="Proteomes" id="UP000317180">
    <property type="component" value="Unassembled WGS sequence"/>
</dbReference>
<name>A0A3M8AQY8_9BACL</name>
<dbReference type="EMBL" id="RHHN01000047">
    <property type="protein sequence ID" value="RNB53601.1"/>
    <property type="molecule type" value="Genomic_DNA"/>
</dbReference>
<dbReference type="Pfam" id="PF13739">
    <property type="entry name" value="PdaC"/>
    <property type="match status" value="1"/>
</dbReference>
<evidence type="ECO:0000313" key="3">
    <source>
        <dbReference type="EMBL" id="GED25450.1"/>
    </source>
</evidence>
<feature type="domain" description="DUF3298" evidence="1">
    <location>
        <begin position="118"/>
        <end position="187"/>
    </location>
</feature>
<dbReference type="Gene3D" id="3.90.640.20">
    <property type="entry name" value="Heat-shock cognate protein, ATPase"/>
    <property type="match status" value="1"/>
</dbReference>
<reference evidence="4 5" key="1">
    <citation type="submission" date="2018-10" db="EMBL/GenBank/DDBJ databases">
        <title>Phylogenomics of Brevibacillus.</title>
        <authorList>
            <person name="Dunlap C."/>
        </authorList>
    </citation>
    <scope>NUCLEOTIDE SEQUENCE [LARGE SCALE GENOMIC DNA]</scope>
    <source>
        <strain evidence="4 5">NRRL NRS 1219</strain>
    </source>
</reference>
<accession>A0A3M8AQY8</accession>
<evidence type="ECO:0000313" key="4">
    <source>
        <dbReference type="EMBL" id="RNB53601.1"/>
    </source>
</evidence>
<dbReference type="EMBL" id="BJOD01000013">
    <property type="protein sequence ID" value="GED25450.1"/>
    <property type="molecule type" value="Genomic_DNA"/>
</dbReference>
<gene>
    <name evidence="3" type="ORF">BAG01nite_15520</name>
    <name evidence="4" type="ORF">EB820_16005</name>
</gene>
<evidence type="ECO:0000313" key="6">
    <source>
        <dbReference type="Proteomes" id="UP000317180"/>
    </source>
</evidence>
<dbReference type="AlphaFoldDB" id="A0A3M8AQY8"/>
<dbReference type="InterPro" id="IPR021729">
    <property type="entry name" value="DUF3298"/>
</dbReference>
<feature type="domain" description="Deacetylase PdaC" evidence="2">
    <location>
        <begin position="23"/>
        <end position="99"/>
    </location>
</feature>
<reference evidence="3 6" key="2">
    <citation type="submission" date="2019-06" db="EMBL/GenBank/DDBJ databases">
        <title>Whole genome shotgun sequence of Brevibacillus agri NBRC 15538.</title>
        <authorList>
            <person name="Hosoyama A."/>
            <person name="Uohara A."/>
            <person name="Ohji S."/>
            <person name="Ichikawa N."/>
        </authorList>
    </citation>
    <scope>NUCLEOTIDE SEQUENCE [LARGE SCALE GENOMIC DNA]</scope>
    <source>
        <strain evidence="3 6">NBRC 15538</strain>
    </source>
</reference>
<comment type="caution">
    <text evidence="4">The sequence shown here is derived from an EMBL/GenBank/DDBJ whole genome shotgun (WGS) entry which is preliminary data.</text>
</comment>
<evidence type="ECO:0000259" key="1">
    <source>
        <dbReference type="Pfam" id="PF11738"/>
    </source>
</evidence>
<protein>
    <submittedName>
        <fullName evidence="4">DUF3298/DUF4163 domain-containing protein</fullName>
    </submittedName>
</protein>
<dbReference type="Proteomes" id="UP000276178">
    <property type="component" value="Unassembled WGS sequence"/>
</dbReference>